<keyword evidence="1" id="KW-1133">Transmembrane helix</keyword>
<dbReference type="Proteomes" id="UP000277580">
    <property type="component" value="Unassembled WGS sequence"/>
</dbReference>
<accession>A0A3N4KDR2</accession>
<keyword evidence="3" id="KW-1185">Reference proteome</keyword>
<name>A0A3N4KDR2_9PEZI</name>
<dbReference type="InParanoid" id="A0A3N4KDR2"/>
<evidence type="ECO:0000313" key="2">
    <source>
        <dbReference type="EMBL" id="RPB08653.1"/>
    </source>
</evidence>
<keyword evidence="1" id="KW-0812">Transmembrane</keyword>
<protein>
    <submittedName>
        <fullName evidence="2">Uncharacterized protein</fullName>
    </submittedName>
</protein>
<evidence type="ECO:0000256" key="1">
    <source>
        <dbReference type="SAM" id="Phobius"/>
    </source>
</evidence>
<dbReference type="EMBL" id="ML119160">
    <property type="protein sequence ID" value="RPB08653.1"/>
    <property type="molecule type" value="Genomic_DNA"/>
</dbReference>
<sequence length="84" mass="9972">MDRLSDRPNQLAWSLTVYLSVDAFFFSLVRLFFTTIRHWAWSCFLFYHGFMYGNDFSSGERGGKGGHFAVAARRFLFLFLYLFF</sequence>
<reference evidence="2 3" key="1">
    <citation type="journal article" date="2018" name="Nat. Ecol. Evol.">
        <title>Pezizomycetes genomes reveal the molecular basis of ectomycorrhizal truffle lifestyle.</title>
        <authorList>
            <person name="Murat C."/>
            <person name="Payen T."/>
            <person name="Noel B."/>
            <person name="Kuo A."/>
            <person name="Morin E."/>
            <person name="Chen J."/>
            <person name="Kohler A."/>
            <person name="Krizsan K."/>
            <person name="Balestrini R."/>
            <person name="Da Silva C."/>
            <person name="Montanini B."/>
            <person name="Hainaut M."/>
            <person name="Levati E."/>
            <person name="Barry K.W."/>
            <person name="Belfiori B."/>
            <person name="Cichocki N."/>
            <person name="Clum A."/>
            <person name="Dockter R.B."/>
            <person name="Fauchery L."/>
            <person name="Guy J."/>
            <person name="Iotti M."/>
            <person name="Le Tacon F."/>
            <person name="Lindquist E.A."/>
            <person name="Lipzen A."/>
            <person name="Malagnac F."/>
            <person name="Mello A."/>
            <person name="Molinier V."/>
            <person name="Miyauchi S."/>
            <person name="Poulain J."/>
            <person name="Riccioni C."/>
            <person name="Rubini A."/>
            <person name="Sitrit Y."/>
            <person name="Splivallo R."/>
            <person name="Traeger S."/>
            <person name="Wang M."/>
            <person name="Zifcakova L."/>
            <person name="Wipf D."/>
            <person name="Zambonelli A."/>
            <person name="Paolocci F."/>
            <person name="Nowrousian M."/>
            <person name="Ottonello S."/>
            <person name="Baldrian P."/>
            <person name="Spatafora J.W."/>
            <person name="Henrissat B."/>
            <person name="Nagy L.G."/>
            <person name="Aury J.M."/>
            <person name="Wincker P."/>
            <person name="Grigoriev I.V."/>
            <person name="Bonfante P."/>
            <person name="Martin F.M."/>
        </authorList>
    </citation>
    <scope>NUCLEOTIDE SEQUENCE [LARGE SCALE GENOMIC DNA]</scope>
    <source>
        <strain evidence="2 3">CCBAS932</strain>
    </source>
</reference>
<organism evidence="2 3">
    <name type="scientific">Morchella conica CCBAS932</name>
    <dbReference type="NCBI Taxonomy" id="1392247"/>
    <lineage>
        <taxon>Eukaryota</taxon>
        <taxon>Fungi</taxon>
        <taxon>Dikarya</taxon>
        <taxon>Ascomycota</taxon>
        <taxon>Pezizomycotina</taxon>
        <taxon>Pezizomycetes</taxon>
        <taxon>Pezizales</taxon>
        <taxon>Morchellaceae</taxon>
        <taxon>Morchella</taxon>
    </lineage>
</organism>
<proteinExistence type="predicted"/>
<feature type="transmembrane region" description="Helical" evidence="1">
    <location>
        <begin position="12"/>
        <end position="33"/>
    </location>
</feature>
<gene>
    <name evidence="2" type="ORF">P167DRAFT_335980</name>
</gene>
<evidence type="ECO:0000313" key="3">
    <source>
        <dbReference type="Proteomes" id="UP000277580"/>
    </source>
</evidence>
<keyword evidence="1" id="KW-0472">Membrane</keyword>
<dbReference type="AlphaFoldDB" id="A0A3N4KDR2"/>